<gene>
    <name evidence="3" type="ordered locus">AALP_Aa4g050500</name>
</gene>
<dbReference type="AlphaFoldDB" id="A0A087H193"/>
<evidence type="ECO:0000313" key="4">
    <source>
        <dbReference type="Proteomes" id="UP000029120"/>
    </source>
</evidence>
<feature type="compositionally biased region" description="Basic and acidic residues" evidence="2">
    <location>
        <begin position="261"/>
        <end position="284"/>
    </location>
</feature>
<feature type="coiled-coil region" evidence="1">
    <location>
        <begin position="504"/>
        <end position="538"/>
    </location>
</feature>
<reference evidence="4" key="1">
    <citation type="journal article" date="2015" name="Nat. Plants">
        <title>Genome expansion of Arabis alpina linked with retrotransposition and reduced symmetric DNA methylation.</title>
        <authorList>
            <person name="Willing E.M."/>
            <person name="Rawat V."/>
            <person name="Mandakova T."/>
            <person name="Maumus F."/>
            <person name="James G.V."/>
            <person name="Nordstroem K.J."/>
            <person name="Becker C."/>
            <person name="Warthmann N."/>
            <person name="Chica C."/>
            <person name="Szarzynska B."/>
            <person name="Zytnicki M."/>
            <person name="Albani M.C."/>
            <person name="Kiefer C."/>
            <person name="Bergonzi S."/>
            <person name="Castaings L."/>
            <person name="Mateos J.L."/>
            <person name="Berns M.C."/>
            <person name="Bujdoso N."/>
            <person name="Piofczyk T."/>
            <person name="de Lorenzo L."/>
            <person name="Barrero-Sicilia C."/>
            <person name="Mateos I."/>
            <person name="Piednoel M."/>
            <person name="Hagmann J."/>
            <person name="Chen-Min-Tao R."/>
            <person name="Iglesias-Fernandez R."/>
            <person name="Schuster S.C."/>
            <person name="Alonso-Blanco C."/>
            <person name="Roudier F."/>
            <person name="Carbonero P."/>
            <person name="Paz-Ares J."/>
            <person name="Davis S.J."/>
            <person name="Pecinka A."/>
            <person name="Quesneville H."/>
            <person name="Colot V."/>
            <person name="Lysak M.A."/>
            <person name="Weigel D."/>
            <person name="Coupland G."/>
            <person name="Schneeberger K."/>
        </authorList>
    </citation>
    <scope>NUCLEOTIDE SEQUENCE [LARGE SCALE GENOMIC DNA]</scope>
    <source>
        <strain evidence="4">cv. Pajares</strain>
    </source>
</reference>
<feature type="compositionally biased region" description="Basic and acidic residues" evidence="2">
    <location>
        <begin position="553"/>
        <end position="569"/>
    </location>
</feature>
<accession>A0A087H193</accession>
<feature type="region of interest" description="Disordered" evidence="2">
    <location>
        <begin position="553"/>
        <end position="576"/>
    </location>
</feature>
<keyword evidence="4" id="KW-1185">Reference proteome</keyword>
<feature type="region of interest" description="Disordered" evidence="2">
    <location>
        <begin position="208"/>
        <end position="296"/>
    </location>
</feature>
<feature type="compositionally biased region" description="Basic and acidic residues" evidence="2">
    <location>
        <begin position="211"/>
        <end position="220"/>
    </location>
</feature>
<evidence type="ECO:0000256" key="1">
    <source>
        <dbReference type="SAM" id="Coils"/>
    </source>
</evidence>
<name>A0A087H193_ARAAL</name>
<protein>
    <submittedName>
        <fullName evidence="3">Uncharacterized protein</fullName>
    </submittedName>
</protein>
<proteinExistence type="predicted"/>
<sequence length="576" mass="64127">MTSIMTKTFKSLSIYFTPERNISLDVDHDTPLVNSYLSAFLTEIEAPSSRFTPIYANTMEQAGVNLKASTPFAGTSDRTGGGSGEQYLDKQIGQEQVAQERIVQEILAVQFDIYRISPSLSDERLLDSMRRVCRMSEELEFRAPRSHERQWDYPAGYIYLHEQMFTDCFLWFSLPYAFVSEYWAAEMRGATSGIPAFSIPSIPIHSKKSRRLSEVSNRSDAEEETPVVEDGSQKVPSVTDEADMQRADDASARGSVPDELNEPKHPGDASRSKEKGKVDTLDNKTHKKRISAKAKADLESGRIPTFRISGTCEVLPSEAPAAQSLGVIPPTSLPVNSDSTAIPPCLAIQTTVNVSQTPPRASSLTRLPRLASKLSSESSLSKRRRSCQWTFSHVDSVMPFCNVAPHHKATLISLIGGVGVNLPNPDSLSIFELLFFDWASDIINVINTDNRIVSAYEAEVQRREDRIKTLASRSDVDAARQKVGRQMCRADSWGATTSENQQSLNDLFDQTFALKEERQRLQDEVKKIDVHLDAASAEKAGLRANLEKSRFTENRLRKERDEARHRADEIASGSSA</sequence>
<dbReference type="Proteomes" id="UP000029120">
    <property type="component" value="Chromosome 4"/>
</dbReference>
<dbReference type="EMBL" id="CM002872">
    <property type="protein sequence ID" value="KFK35895.1"/>
    <property type="molecule type" value="Genomic_DNA"/>
</dbReference>
<organism evidence="3 4">
    <name type="scientific">Arabis alpina</name>
    <name type="common">Alpine rock-cress</name>
    <dbReference type="NCBI Taxonomy" id="50452"/>
    <lineage>
        <taxon>Eukaryota</taxon>
        <taxon>Viridiplantae</taxon>
        <taxon>Streptophyta</taxon>
        <taxon>Embryophyta</taxon>
        <taxon>Tracheophyta</taxon>
        <taxon>Spermatophyta</taxon>
        <taxon>Magnoliopsida</taxon>
        <taxon>eudicotyledons</taxon>
        <taxon>Gunneridae</taxon>
        <taxon>Pentapetalae</taxon>
        <taxon>rosids</taxon>
        <taxon>malvids</taxon>
        <taxon>Brassicales</taxon>
        <taxon>Brassicaceae</taxon>
        <taxon>Arabideae</taxon>
        <taxon>Arabis</taxon>
    </lineage>
</organism>
<keyword evidence="1" id="KW-0175">Coiled coil</keyword>
<dbReference type="OrthoDB" id="1114316at2759"/>
<dbReference type="Gramene" id="KFK35895">
    <property type="protein sequence ID" value="KFK35895"/>
    <property type="gene ID" value="AALP_AA4G050500"/>
</dbReference>
<evidence type="ECO:0000313" key="3">
    <source>
        <dbReference type="EMBL" id="KFK35895.1"/>
    </source>
</evidence>
<evidence type="ECO:0000256" key="2">
    <source>
        <dbReference type="SAM" id="MobiDB-lite"/>
    </source>
</evidence>